<evidence type="ECO:0000313" key="7">
    <source>
        <dbReference type="Proteomes" id="UP001168620"/>
    </source>
</evidence>
<proteinExistence type="predicted"/>
<feature type="domain" description="HTH iclR-type" evidence="4">
    <location>
        <begin position="4"/>
        <end position="66"/>
    </location>
</feature>
<dbReference type="PANTHER" id="PTHR30136:SF39">
    <property type="entry name" value="TRANSCRIPTIONAL REGULATORY PROTEIN"/>
    <property type="match status" value="1"/>
</dbReference>
<dbReference type="PROSITE" id="PS51078">
    <property type="entry name" value="ICLR_ED"/>
    <property type="match status" value="1"/>
</dbReference>
<evidence type="ECO:0000259" key="4">
    <source>
        <dbReference type="PROSITE" id="PS51077"/>
    </source>
</evidence>
<evidence type="ECO:0000256" key="2">
    <source>
        <dbReference type="ARBA" id="ARBA00023125"/>
    </source>
</evidence>
<dbReference type="PANTHER" id="PTHR30136">
    <property type="entry name" value="HELIX-TURN-HELIX TRANSCRIPTIONAL REGULATOR, ICLR FAMILY"/>
    <property type="match status" value="1"/>
</dbReference>
<feature type="domain" description="IclR-ED" evidence="5">
    <location>
        <begin position="67"/>
        <end position="250"/>
    </location>
</feature>
<dbReference type="InterPro" id="IPR014757">
    <property type="entry name" value="Tscrpt_reg_IclR_C"/>
</dbReference>
<dbReference type="EMBL" id="JAUHJQ010000001">
    <property type="protein sequence ID" value="MDN4172057.1"/>
    <property type="molecule type" value="Genomic_DNA"/>
</dbReference>
<protein>
    <submittedName>
        <fullName evidence="6">IclR family transcriptional regulator</fullName>
    </submittedName>
</protein>
<dbReference type="Pfam" id="PF09339">
    <property type="entry name" value="HTH_IclR"/>
    <property type="match status" value="1"/>
</dbReference>
<dbReference type="SUPFAM" id="SSF55781">
    <property type="entry name" value="GAF domain-like"/>
    <property type="match status" value="1"/>
</dbReference>
<dbReference type="RefSeq" id="WP_300950968.1">
    <property type="nucleotide sequence ID" value="NZ_JAUHJQ010000001.1"/>
</dbReference>
<dbReference type="InterPro" id="IPR036390">
    <property type="entry name" value="WH_DNA-bd_sf"/>
</dbReference>
<dbReference type="SUPFAM" id="SSF46785">
    <property type="entry name" value="Winged helix' DNA-binding domain"/>
    <property type="match status" value="1"/>
</dbReference>
<sequence length="256" mass="26657">MATVELVGKATAVLRAVAACEPSGASTTEVARRTGLPRATAHRLLHALADEGFLDRAVDARWTLGPEAYLLGVAAAPRHDVSARAQPVVRELALATGESAFYSVRRGAETVCLIAEEGSFPLRSHVLHVGKRFPLGVASAGLIILALVPEPEAARHLEHADLAAHHGPAHATPALADRLAEARRVGYAVNPGLVVEGSWGLAAAVLDDRGRPVGALSLTGVESRFPASRVPELGALLMRAAHRLGTDAPPSGARAR</sequence>
<dbReference type="PROSITE" id="PS51077">
    <property type="entry name" value="HTH_ICLR"/>
    <property type="match status" value="1"/>
</dbReference>
<name>A0ABT8FBK1_9ACTN</name>
<dbReference type="InterPro" id="IPR029016">
    <property type="entry name" value="GAF-like_dom_sf"/>
</dbReference>
<evidence type="ECO:0000256" key="3">
    <source>
        <dbReference type="ARBA" id="ARBA00023163"/>
    </source>
</evidence>
<keyword evidence="1" id="KW-0805">Transcription regulation</keyword>
<dbReference type="Pfam" id="PF01614">
    <property type="entry name" value="IclR_C"/>
    <property type="match status" value="1"/>
</dbReference>
<keyword evidence="3" id="KW-0804">Transcription</keyword>
<gene>
    <name evidence="6" type="ORF">QWY28_03790</name>
</gene>
<dbReference type="InterPro" id="IPR050707">
    <property type="entry name" value="HTH_MetabolicPath_Reg"/>
</dbReference>
<organism evidence="6 7">
    <name type="scientific">Nocardioides oceani</name>
    <dbReference type="NCBI Taxonomy" id="3058369"/>
    <lineage>
        <taxon>Bacteria</taxon>
        <taxon>Bacillati</taxon>
        <taxon>Actinomycetota</taxon>
        <taxon>Actinomycetes</taxon>
        <taxon>Propionibacteriales</taxon>
        <taxon>Nocardioidaceae</taxon>
        <taxon>Nocardioides</taxon>
    </lineage>
</organism>
<dbReference type="InterPro" id="IPR036388">
    <property type="entry name" value="WH-like_DNA-bd_sf"/>
</dbReference>
<dbReference type="Gene3D" id="3.30.450.40">
    <property type="match status" value="1"/>
</dbReference>
<evidence type="ECO:0000313" key="6">
    <source>
        <dbReference type="EMBL" id="MDN4172057.1"/>
    </source>
</evidence>
<comment type="caution">
    <text evidence="6">The sequence shown here is derived from an EMBL/GenBank/DDBJ whole genome shotgun (WGS) entry which is preliminary data.</text>
</comment>
<dbReference type="SMART" id="SM00346">
    <property type="entry name" value="HTH_ICLR"/>
    <property type="match status" value="1"/>
</dbReference>
<evidence type="ECO:0000256" key="1">
    <source>
        <dbReference type="ARBA" id="ARBA00023015"/>
    </source>
</evidence>
<evidence type="ECO:0000259" key="5">
    <source>
        <dbReference type="PROSITE" id="PS51078"/>
    </source>
</evidence>
<dbReference type="InterPro" id="IPR005471">
    <property type="entry name" value="Tscrpt_reg_IclR_N"/>
</dbReference>
<reference evidence="6" key="1">
    <citation type="submission" date="2023-06" db="EMBL/GenBank/DDBJ databases">
        <title>Draft genome sequence of Nocardioides sp. SOB77.</title>
        <authorList>
            <person name="Zhang G."/>
        </authorList>
    </citation>
    <scope>NUCLEOTIDE SEQUENCE</scope>
    <source>
        <strain evidence="6">SOB77</strain>
    </source>
</reference>
<keyword evidence="7" id="KW-1185">Reference proteome</keyword>
<accession>A0ABT8FBK1</accession>
<dbReference type="Gene3D" id="1.10.10.10">
    <property type="entry name" value="Winged helix-like DNA-binding domain superfamily/Winged helix DNA-binding domain"/>
    <property type="match status" value="1"/>
</dbReference>
<dbReference type="Proteomes" id="UP001168620">
    <property type="component" value="Unassembled WGS sequence"/>
</dbReference>
<keyword evidence="2" id="KW-0238">DNA-binding</keyword>